<keyword evidence="1" id="KW-0732">Signal</keyword>
<dbReference type="EMBL" id="BMHT01000004">
    <property type="protein sequence ID" value="GGF13474.1"/>
    <property type="molecule type" value="Genomic_DNA"/>
</dbReference>
<protein>
    <submittedName>
        <fullName evidence="2">Uncharacterized protein</fullName>
    </submittedName>
</protein>
<keyword evidence="3" id="KW-1185">Reference proteome</keyword>
<feature type="signal peptide" evidence="1">
    <location>
        <begin position="1"/>
        <end position="19"/>
    </location>
</feature>
<dbReference type="RefSeq" id="WP_188814415.1">
    <property type="nucleotide sequence ID" value="NZ_BMHT01000004.1"/>
</dbReference>
<reference evidence="3" key="1">
    <citation type="journal article" date="2019" name="Int. J. Syst. Evol. Microbiol.">
        <title>The Global Catalogue of Microorganisms (GCM) 10K type strain sequencing project: providing services to taxonomists for standard genome sequencing and annotation.</title>
        <authorList>
            <consortium name="The Broad Institute Genomics Platform"/>
            <consortium name="The Broad Institute Genome Sequencing Center for Infectious Disease"/>
            <person name="Wu L."/>
            <person name="Ma J."/>
        </authorList>
    </citation>
    <scope>NUCLEOTIDE SEQUENCE [LARGE SCALE GENOMIC DNA]</scope>
    <source>
        <strain evidence="3">CGMCC 1.15197</strain>
    </source>
</reference>
<proteinExistence type="predicted"/>
<dbReference type="Proteomes" id="UP000632273">
    <property type="component" value="Unassembled WGS sequence"/>
</dbReference>
<name>A0ABQ1UBL3_9BACT</name>
<feature type="chain" id="PRO_5047167527" evidence="1">
    <location>
        <begin position="20"/>
        <end position="237"/>
    </location>
</feature>
<evidence type="ECO:0000256" key="1">
    <source>
        <dbReference type="SAM" id="SignalP"/>
    </source>
</evidence>
<evidence type="ECO:0000313" key="3">
    <source>
        <dbReference type="Proteomes" id="UP000632273"/>
    </source>
</evidence>
<gene>
    <name evidence="2" type="ORF">GCM10011383_25860</name>
</gene>
<evidence type="ECO:0000313" key="2">
    <source>
        <dbReference type="EMBL" id="GGF13474.1"/>
    </source>
</evidence>
<sequence length="237" mass="26226">MKQAVLVLAGLLVTKIASCQNNNLTNPVNIQENINSIVKGSAAMTMDNRYAGVTGTPYLVPRWLSADITTRQKKVVAALPLKYDVLQQQLLMRDPQKGDSLLLDENLVTSFVLSDPSRMHDKRQFRRFLEAPNPAQSREFVEVLHQGKYALLKQYNKTLDKANYKGAYSVDQRSDEIQDKITYYLARSAGPAVPVKLNLKALQAAAPDLASALKEEGSKRPAKTEDDVVALLGAVDK</sequence>
<accession>A0ABQ1UBL3</accession>
<comment type="caution">
    <text evidence="2">The sequence shown here is derived from an EMBL/GenBank/DDBJ whole genome shotgun (WGS) entry which is preliminary data.</text>
</comment>
<organism evidence="2 3">
    <name type="scientific">Hymenobacter cavernae</name>
    <dbReference type="NCBI Taxonomy" id="2044852"/>
    <lineage>
        <taxon>Bacteria</taxon>
        <taxon>Pseudomonadati</taxon>
        <taxon>Bacteroidota</taxon>
        <taxon>Cytophagia</taxon>
        <taxon>Cytophagales</taxon>
        <taxon>Hymenobacteraceae</taxon>
        <taxon>Hymenobacter</taxon>
    </lineage>
</organism>